<dbReference type="RefSeq" id="WP_006674355.1">
    <property type="nucleotide sequence ID" value="NZ_AOMA01000187.1"/>
</dbReference>
<dbReference type="EMBL" id="AOMA01000187">
    <property type="protein sequence ID" value="EMA29310.1"/>
    <property type="molecule type" value="Genomic_DNA"/>
</dbReference>
<reference evidence="2 3" key="1">
    <citation type="journal article" date="2014" name="PLoS Genet.">
        <title>Phylogenetically driven sequencing of extremely halophilic archaea reveals strategies for static and dynamic osmo-response.</title>
        <authorList>
            <person name="Becker E.A."/>
            <person name="Seitzer P.M."/>
            <person name="Tritt A."/>
            <person name="Larsen D."/>
            <person name="Krusor M."/>
            <person name="Yao A.I."/>
            <person name="Wu D."/>
            <person name="Madern D."/>
            <person name="Eisen J.A."/>
            <person name="Darling A.E."/>
            <person name="Facciotti M.T."/>
        </authorList>
    </citation>
    <scope>NUCLEOTIDE SEQUENCE [LARGE SCALE GENOMIC DNA]</scope>
    <source>
        <strain evidence="2 3">JCM 10879</strain>
    </source>
</reference>
<dbReference type="InterPro" id="IPR040624">
    <property type="entry name" value="HalOD1"/>
</dbReference>
<sequence>MHPALASTLERIAAREDCSPTALPPLYDAVDPGAVATVLESPADATVRFEYDGYHVVVGPDPHSVSVSETEQ</sequence>
<feature type="domain" description="Halobacterial output" evidence="1">
    <location>
        <begin position="6"/>
        <end position="61"/>
    </location>
</feature>
<dbReference type="OrthoDB" id="221929at2157"/>
<evidence type="ECO:0000313" key="2">
    <source>
        <dbReference type="EMBL" id="EMA29310.1"/>
    </source>
</evidence>
<keyword evidence="3" id="KW-1185">Reference proteome</keyword>
<evidence type="ECO:0000259" key="1">
    <source>
        <dbReference type="Pfam" id="PF18545"/>
    </source>
</evidence>
<protein>
    <recommendedName>
        <fullName evidence="1">Halobacterial output domain-containing protein</fullName>
    </recommendedName>
</protein>
<accession>M0LBH0</accession>
<dbReference type="AlphaFoldDB" id="M0LBH0"/>
<dbReference type="Proteomes" id="UP000011607">
    <property type="component" value="Unassembled WGS sequence"/>
</dbReference>
<name>M0LBH0_9EURY</name>
<organism evidence="2 3">
    <name type="scientific">Halobiforma nitratireducens JCM 10879</name>
    <dbReference type="NCBI Taxonomy" id="1227454"/>
    <lineage>
        <taxon>Archaea</taxon>
        <taxon>Methanobacteriati</taxon>
        <taxon>Methanobacteriota</taxon>
        <taxon>Stenosarchaea group</taxon>
        <taxon>Halobacteria</taxon>
        <taxon>Halobacteriales</taxon>
        <taxon>Natrialbaceae</taxon>
        <taxon>Halobiforma</taxon>
    </lineage>
</organism>
<dbReference type="eggNOG" id="arCOG08980">
    <property type="taxonomic scope" value="Archaea"/>
</dbReference>
<proteinExistence type="predicted"/>
<dbReference type="Pfam" id="PF18545">
    <property type="entry name" value="HalOD1"/>
    <property type="match status" value="1"/>
</dbReference>
<evidence type="ECO:0000313" key="3">
    <source>
        <dbReference type="Proteomes" id="UP000011607"/>
    </source>
</evidence>
<comment type="caution">
    <text evidence="2">The sequence shown here is derived from an EMBL/GenBank/DDBJ whole genome shotgun (WGS) entry which is preliminary data.</text>
</comment>
<gene>
    <name evidence="2" type="ORF">C446_17394</name>
</gene>